<dbReference type="Pfam" id="PF04972">
    <property type="entry name" value="BON"/>
    <property type="match status" value="1"/>
</dbReference>
<feature type="domain" description="BON" evidence="1">
    <location>
        <begin position="1"/>
        <end position="65"/>
    </location>
</feature>
<comment type="caution">
    <text evidence="2">The sequence shown here is derived from an EMBL/GenBank/DDBJ whole genome shotgun (WGS) entry which is preliminary data.</text>
</comment>
<sequence>MAAATDHVLEWIVGIPRRQVQYSINNGWVTLTGRVGLHYKRLHAQEVVAKISGVKGVTNLIDVQPDKAVLS</sequence>
<organism evidence="2 3">
    <name type="scientific">Polaromonas aquatica</name>
    <dbReference type="NCBI Taxonomy" id="332657"/>
    <lineage>
        <taxon>Bacteria</taxon>
        <taxon>Pseudomonadati</taxon>
        <taxon>Pseudomonadota</taxon>
        <taxon>Betaproteobacteria</taxon>
        <taxon>Burkholderiales</taxon>
        <taxon>Comamonadaceae</taxon>
        <taxon>Polaromonas</taxon>
    </lineage>
</organism>
<dbReference type="EMBL" id="JBHSRS010000015">
    <property type="protein sequence ID" value="MFC6280985.1"/>
    <property type="molecule type" value="Genomic_DNA"/>
</dbReference>
<protein>
    <submittedName>
        <fullName evidence="2">BON domain-containing protein</fullName>
    </submittedName>
</protein>
<dbReference type="PROSITE" id="PS50914">
    <property type="entry name" value="BON"/>
    <property type="match status" value="1"/>
</dbReference>
<dbReference type="Proteomes" id="UP001596270">
    <property type="component" value="Unassembled WGS sequence"/>
</dbReference>
<dbReference type="Gene3D" id="3.30.1340.30">
    <property type="match status" value="1"/>
</dbReference>
<evidence type="ECO:0000313" key="2">
    <source>
        <dbReference type="EMBL" id="MFC6280985.1"/>
    </source>
</evidence>
<gene>
    <name evidence="2" type="ORF">ACFQND_07045</name>
</gene>
<dbReference type="InterPro" id="IPR007055">
    <property type="entry name" value="BON_dom"/>
</dbReference>
<evidence type="ECO:0000313" key="3">
    <source>
        <dbReference type="Proteomes" id="UP001596270"/>
    </source>
</evidence>
<dbReference type="RefSeq" id="WP_377412772.1">
    <property type="nucleotide sequence ID" value="NZ_JBHSRS010000015.1"/>
</dbReference>
<name>A0ABW1TVU1_9BURK</name>
<evidence type="ECO:0000259" key="1">
    <source>
        <dbReference type="PROSITE" id="PS50914"/>
    </source>
</evidence>
<reference evidence="3" key="1">
    <citation type="journal article" date="2019" name="Int. J. Syst. Evol. Microbiol.">
        <title>The Global Catalogue of Microorganisms (GCM) 10K type strain sequencing project: providing services to taxonomists for standard genome sequencing and annotation.</title>
        <authorList>
            <consortium name="The Broad Institute Genomics Platform"/>
            <consortium name="The Broad Institute Genome Sequencing Center for Infectious Disease"/>
            <person name="Wu L."/>
            <person name="Ma J."/>
        </authorList>
    </citation>
    <scope>NUCLEOTIDE SEQUENCE [LARGE SCALE GENOMIC DNA]</scope>
    <source>
        <strain evidence="3">CCUG 39402</strain>
    </source>
</reference>
<accession>A0ABW1TVU1</accession>
<keyword evidence="3" id="KW-1185">Reference proteome</keyword>
<proteinExistence type="predicted"/>